<dbReference type="Gene3D" id="3.30.70.100">
    <property type="match status" value="1"/>
</dbReference>
<dbReference type="InterPro" id="IPR036163">
    <property type="entry name" value="HMA_dom_sf"/>
</dbReference>
<dbReference type="SUPFAM" id="SSF55008">
    <property type="entry name" value="HMA, heavy metal-associated domain"/>
    <property type="match status" value="1"/>
</dbReference>
<dbReference type="RefSeq" id="WP_344505024.1">
    <property type="nucleotide sequence ID" value="NZ_BAAAQD010000011.1"/>
</dbReference>
<evidence type="ECO:0000313" key="3">
    <source>
        <dbReference type="Proteomes" id="UP001501470"/>
    </source>
</evidence>
<organism evidence="2 3">
    <name type="scientific">Dactylosporangium maewongense</name>
    <dbReference type="NCBI Taxonomy" id="634393"/>
    <lineage>
        <taxon>Bacteria</taxon>
        <taxon>Bacillati</taxon>
        <taxon>Actinomycetota</taxon>
        <taxon>Actinomycetes</taxon>
        <taxon>Micromonosporales</taxon>
        <taxon>Micromonosporaceae</taxon>
        <taxon>Dactylosporangium</taxon>
    </lineage>
</organism>
<proteinExistence type="predicted"/>
<name>A0ABP4LU97_9ACTN</name>
<feature type="domain" description="HMA" evidence="1">
    <location>
        <begin position="2"/>
        <end position="64"/>
    </location>
</feature>
<evidence type="ECO:0000313" key="2">
    <source>
        <dbReference type="EMBL" id="GAA1530451.1"/>
    </source>
</evidence>
<accession>A0ABP4LU97</accession>
<dbReference type="Proteomes" id="UP001501470">
    <property type="component" value="Unassembled WGS sequence"/>
</dbReference>
<evidence type="ECO:0000259" key="1">
    <source>
        <dbReference type="PROSITE" id="PS50846"/>
    </source>
</evidence>
<dbReference type="PROSITE" id="PS50846">
    <property type="entry name" value="HMA_2"/>
    <property type="match status" value="1"/>
</dbReference>
<dbReference type="Pfam" id="PF00403">
    <property type="entry name" value="HMA"/>
    <property type="match status" value="1"/>
</dbReference>
<protein>
    <recommendedName>
        <fullName evidence="1">HMA domain-containing protein</fullName>
    </recommendedName>
</protein>
<gene>
    <name evidence="2" type="ORF">GCM10009827_055050</name>
</gene>
<comment type="caution">
    <text evidence="2">The sequence shown here is derived from an EMBL/GenBank/DDBJ whole genome shotgun (WGS) entry which is preliminary data.</text>
</comment>
<sequence length="65" mass="6639">MNEQLFSVPGITCGHCATAIRQEVAAVPGVCHVDVDITGRTVRVTGGEAGAIRAAIAEAGYEAAR</sequence>
<keyword evidence="3" id="KW-1185">Reference proteome</keyword>
<dbReference type="CDD" id="cd00371">
    <property type="entry name" value="HMA"/>
    <property type="match status" value="1"/>
</dbReference>
<reference evidence="3" key="1">
    <citation type="journal article" date="2019" name="Int. J. Syst. Evol. Microbiol.">
        <title>The Global Catalogue of Microorganisms (GCM) 10K type strain sequencing project: providing services to taxonomists for standard genome sequencing and annotation.</title>
        <authorList>
            <consortium name="The Broad Institute Genomics Platform"/>
            <consortium name="The Broad Institute Genome Sequencing Center for Infectious Disease"/>
            <person name="Wu L."/>
            <person name="Ma J."/>
        </authorList>
    </citation>
    <scope>NUCLEOTIDE SEQUENCE [LARGE SCALE GENOMIC DNA]</scope>
    <source>
        <strain evidence="3">JCM 15933</strain>
    </source>
</reference>
<dbReference type="InterPro" id="IPR006121">
    <property type="entry name" value="HMA_dom"/>
</dbReference>
<dbReference type="EMBL" id="BAAAQD010000011">
    <property type="protein sequence ID" value="GAA1530451.1"/>
    <property type="molecule type" value="Genomic_DNA"/>
</dbReference>